<proteinExistence type="inferred from homology"/>
<sequence length="118" mass="12669">MVARLDNEIGSVFIDNAVLASIAGASAMECYGLVGMATKSAASGLVELLKRENMTKGVKVSTDNDEILIDLYIIVEFGTNISAVANNIIDKVKYNIENMTGMTVKKVNVNVQGVRVEK</sequence>
<name>A0A841KWL0_9FIRM</name>
<evidence type="ECO:0000313" key="3">
    <source>
        <dbReference type="Proteomes" id="UP000579281"/>
    </source>
</evidence>
<dbReference type="InterPro" id="IPR005531">
    <property type="entry name" value="Asp23"/>
</dbReference>
<organism evidence="2 3">
    <name type="scientific">Anaerosolibacter carboniphilus</name>
    <dbReference type="NCBI Taxonomy" id="1417629"/>
    <lineage>
        <taxon>Bacteria</taxon>
        <taxon>Bacillati</taxon>
        <taxon>Bacillota</taxon>
        <taxon>Clostridia</taxon>
        <taxon>Peptostreptococcales</taxon>
        <taxon>Thermotaleaceae</taxon>
        <taxon>Anaerosolibacter</taxon>
    </lineage>
</organism>
<evidence type="ECO:0000313" key="2">
    <source>
        <dbReference type="EMBL" id="MBB6217831.1"/>
    </source>
</evidence>
<dbReference type="PANTHER" id="PTHR34297">
    <property type="entry name" value="HYPOTHETICAL CYTOSOLIC PROTEIN-RELATED"/>
    <property type="match status" value="1"/>
</dbReference>
<keyword evidence="3" id="KW-1185">Reference proteome</keyword>
<protein>
    <submittedName>
        <fullName evidence="2">Putative alkaline shock family protein YloU</fullName>
    </submittedName>
</protein>
<dbReference type="EMBL" id="JACHEN010000028">
    <property type="protein sequence ID" value="MBB6217831.1"/>
    <property type="molecule type" value="Genomic_DNA"/>
</dbReference>
<dbReference type="RefSeq" id="WP_184312339.1">
    <property type="nucleotide sequence ID" value="NZ_JACHEN010000028.1"/>
</dbReference>
<comment type="caution">
    <text evidence="2">The sequence shown here is derived from an EMBL/GenBank/DDBJ whole genome shotgun (WGS) entry which is preliminary data.</text>
</comment>
<accession>A0A841KWL0</accession>
<gene>
    <name evidence="2" type="ORF">HNQ80_003954</name>
</gene>
<reference evidence="2 3" key="1">
    <citation type="submission" date="2020-08" db="EMBL/GenBank/DDBJ databases">
        <title>Genomic Encyclopedia of Type Strains, Phase IV (KMG-IV): sequencing the most valuable type-strain genomes for metagenomic binning, comparative biology and taxonomic classification.</title>
        <authorList>
            <person name="Goeker M."/>
        </authorList>
    </citation>
    <scope>NUCLEOTIDE SEQUENCE [LARGE SCALE GENOMIC DNA]</scope>
    <source>
        <strain evidence="2 3">DSM 103526</strain>
    </source>
</reference>
<dbReference type="Pfam" id="PF03780">
    <property type="entry name" value="Asp23"/>
    <property type="match status" value="1"/>
</dbReference>
<dbReference type="AlphaFoldDB" id="A0A841KWL0"/>
<dbReference type="PANTHER" id="PTHR34297:SF2">
    <property type="entry name" value="ASP23_GLS24 FAMILY ENVELOPE STRESS RESPONSE PROTEIN"/>
    <property type="match status" value="1"/>
</dbReference>
<evidence type="ECO:0000256" key="1">
    <source>
        <dbReference type="ARBA" id="ARBA00005721"/>
    </source>
</evidence>
<dbReference type="Proteomes" id="UP000579281">
    <property type="component" value="Unassembled WGS sequence"/>
</dbReference>
<comment type="similarity">
    <text evidence="1">Belongs to the asp23 family.</text>
</comment>